<reference evidence="3 4" key="1">
    <citation type="submission" date="2015-12" db="EMBL/GenBank/DDBJ databases">
        <title>Draft genome sequence of Moniliophthora roreri, the causal agent of frosty pod rot of cacao.</title>
        <authorList>
            <person name="Aime M.C."/>
            <person name="Diaz-Valderrama J.R."/>
            <person name="Kijpornyongpan T."/>
            <person name="Phillips-Mora W."/>
        </authorList>
    </citation>
    <scope>NUCLEOTIDE SEQUENCE [LARGE SCALE GENOMIC DNA]</scope>
    <source>
        <strain evidence="3 4">MCA 2952</strain>
    </source>
</reference>
<keyword evidence="1" id="KW-0677">Repeat</keyword>
<evidence type="ECO:0000313" key="4">
    <source>
        <dbReference type="Proteomes" id="UP000054988"/>
    </source>
</evidence>
<organism evidence="3 4">
    <name type="scientific">Moniliophthora roreri</name>
    <name type="common">Frosty pod rot fungus</name>
    <name type="synonym">Monilia roreri</name>
    <dbReference type="NCBI Taxonomy" id="221103"/>
    <lineage>
        <taxon>Eukaryota</taxon>
        <taxon>Fungi</taxon>
        <taxon>Dikarya</taxon>
        <taxon>Basidiomycota</taxon>
        <taxon>Agaricomycotina</taxon>
        <taxon>Agaricomycetes</taxon>
        <taxon>Agaricomycetidae</taxon>
        <taxon>Agaricales</taxon>
        <taxon>Marasmiineae</taxon>
        <taxon>Marasmiaceae</taxon>
        <taxon>Moniliophthora</taxon>
    </lineage>
</organism>
<name>A0A0W0G3M4_MONRR</name>
<dbReference type="AlphaFoldDB" id="A0A0W0G3M4"/>
<gene>
    <name evidence="3" type="ORF">WG66_4209</name>
</gene>
<comment type="caution">
    <text evidence="3">The sequence shown here is derived from an EMBL/GenBank/DDBJ whole genome shotgun (WGS) entry which is preliminary data.</text>
</comment>
<evidence type="ECO:0000256" key="1">
    <source>
        <dbReference type="ARBA" id="ARBA00022737"/>
    </source>
</evidence>
<dbReference type="Proteomes" id="UP000054988">
    <property type="component" value="Unassembled WGS sequence"/>
</dbReference>
<evidence type="ECO:0000313" key="3">
    <source>
        <dbReference type="EMBL" id="KTB43199.1"/>
    </source>
</evidence>
<dbReference type="eggNOG" id="ENOG502QWK4">
    <property type="taxonomic scope" value="Eukaryota"/>
</dbReference>
<dbReference type="SUPFAM" id="SSF52540">
    <property type="entry name" value="P-loop containing nucleoside triphosphate hydrolases"/>
    <property type="match status" value="1"/>
</dbReference>
<protein>
    <recommendedName>
        <fullName evidence="2">Nephrocystin 3-like N-terminal domain-containing protein</fullName>
    </recommendedName>
</protein>
<dbReference type="PANTHER" id="PTHR10039">
    <property type="entry name" value="AMELOGENIN"/>
    <property type="match status" value="1"/>
</dbReference>
<evidence type="ECO:0000259" key="2">
    <source>
        <dbReference type="Pfam" id="PF24883"/>
    </source>
</evidence>
<feature type="domain" description="Nephrocystin 3-like N-terminal" evidence="2">
    <location>
        <begin position="84"/>
        <end position="259"/>
    </location>
</feature>
<dbReference type="Gene3D" id="3.40.50.300">
    <property type="entry name" value="P-loop containing nucleotide triphosphate hydrolases"/>
    <property type="match status" value="1"/>
</dbReference>
<proteinExistence type="predicted"/>
<dbReference type="InterPro" id="IPR056884">
    <property type="entry name" value="NPHP3-like_N"/>
</dbReference>
<accession>A0A0W0G3M4</accession>
<dbReference type="InterPro" id="IPR027417">
    <property type="entry name" value="P-loop_NTPase"/>
</dbReference>
<dbReference type="EMBL" id="LATX01001228">
    <property type="protein sequence ID" value="KTB43199.1"/>
    <property type="molecule type" value="Genomic_DNA"/>
</dbReference>
<dbReference type="Pfam" id="PF24883">
    <property type="entry name" value="NPHP3_N"/>
    <property type="match status" value="1"/>
</dbReference>
<dbReference type="PANTHER" id="PTHR10039:SF14">
    <property type="entry name" value="NACHT DOMAIN-CONTAINING PROTEIN"/>
    <property type="match status" value="1"/>
</dbReference>
<sequence length="825" mass="94281">MFNGSNGTTIQGGAHNTVGGDQNIYTYGYEVHGNVTNVYNGGISQDLLDDPKATLQLLARKAAPNACYDSEQRFPPPNCHPGTRKRILEDLGKWIEDDSKVTKAFWLYGSAGVGKSAIAQNLAEKYIRKRVAAGFFFSRNDSTRDGLEPFVASIAYQFCKPGSPLRPVLGPLIVQVIRSDPNLFHASCEIQFEKLIIEPCSKIEAAEWENLPNTIIIDGLDECVHIPSQERLLTIIQKLAIAHRTLEIPVPWTFLVCSRPEPQIRDAFDNFRMVLRRLDVNSSDDAFRDIKKYFVDQFAVLRAKHHRALPRGGSPWPRGDAIDQLAERAQGQFIFAATVIKFIDTRDEPPQDRLDAVLRIYIERGSDSPYSDLDLLYHQILSTCQMWEKVQLVLRLLVTSHFELGDGVIHLKEAGWRSVMIIEGLLNLKQGKLTPLLSRLHSVLHIPGDDMSNITVAHASFTEFLCDVNRSMNYHAPRMSQSEYCECVTLLLLRSLSTLALHYPPHNSLDVFTTTFSSWKRMLAKYQVNLMSYSCRYWHNYCTKVRSPGTDLLVALRSFDPYCALAASLSYNYWPRVDRWAEVLEWAKRTNLRGDVIEKWKPLSSGFRIGFPPTIPRGKALWCTFEIERCFCDREFNVQFQRALLQEVYSVRARKYGHLGNDRVIMILPADEGGPMRLPENWIVAHLTQANAEVFERISVALRHDFDGQRLLLDDVRDDTWGSVSHNLVDKDDLVALKLHLKKRWMQFFLKDLGWPSNSLSSPSYGGVKTAASKFVFSSFADNRDNLLPAHEQPHPAVLKYPLHRRLKRYIVRIYRRKRGDVEEK</sequence>